<keyword evidence="2" id="KW-1185">Reference proteome</keyword>
<reference evidence="1 2" key="1">
    <citation type="submission" date="2018-09" db="EMBL/GenBank/DDBJ databases">
        <title>Rhizobium sp. MAE2-X.</title>
        <authorList>
            <person name="Lee Y."/>
            <person name="Jeon C.O."/>
        </authorList>
    </citation>
    <scope>NUCLEOTIDE SEQUENCE [LARGE SCALE GENOMIC DNA]</scope>
    <source>
        <strain evidence="1 2">MAE2-X</strain>
    </source>
</reference>
<sequence>MSALRPNGALISIGGAILYTVGLNPQRISYSSTARFPIHPVQAGFRTQATGVDPERVTIEAQTFPHVVGGLDSYAILRALHRSQAVVPYIRLRGNYLGESGGLCVIETIDTDEERLHPFDGVGRQVDVSLGLLMLPATSALNGGAKIVSLGGIIR</sequence>
<evidence type="ECO:0008006" key="3">
    <source>
        <dbReference type="Google" id="ProtNLM"/>
    </source>
</evidence>
<protein>
    <recommendedName>
        <fullName evidence="3">Phage tail protein</fullName>
    </recommendedName>
</protein>
<dbReference type="Pfam" id="PF06995">
    <property type="entry name" value="Phage_P2_GpU"/>
    <property type="match status" value="1"/>
</dbReference>
<organism evidence="1 2">
    <name type="scientific">Rhizobium rosettiformans</name>
    <dbReference type="NCBI Taxonomy" id="1368430"/>
    <lineage>
        <taxon>Bacteria</taxon>
        <taxon>Pseudomonadati</taxon>
        <taxon>Pseudomonadota</taxon>
        <taxon>Alphaproteobacteria</taxon>
        <taxon>Hyphomicrobiales</taxon>
        <taxon>Rhizobiaceae</taxon>
        <taxon>Rhizobium/Agrobacterium group</taxon>
        <taxon>Rhizobium</taxon>
    </lineage>
</organism>
<name>A0ABX7EYW0_9HYPH</name>
<dbReference type="InterPro" id="IPR009734">
    <property type="entry name" value="Myoviridae_GpU"/>
</dbReference>
<gene>
    <name evidence="1" type="ORF">D4A92_19650</name>
</gene>
<dbReference type="RefSeq" id="WP_203016727.1">
    <property type="nucleotide sequence ID" value="NZ_CP032405.1"/>
</dbReference>
<evidence type="ECO:0000313" key="1">
    <source>
        <dbReference type="EMBL" id="QRF53502.1"/>
    </source>
</evidence>
<dbReference type="Proteomes" id="UP000596351">
    <property type="component" value="Chromosome"/>
</dbReference>
<accession>A0ABX7EYW0</accession>
<evidence type="ECO:0000313" key="2">
    <source>
        <dbReference type="Proteomes" id="UP000596351"/>
    </source>
</evidence>
<proteinExistence type="predicted"/>
<dbReference type="EMBL" id="CP032405">
    <property type="protein sequence ID" value="QRF53502.1"/>
    <property type="molecule type" value="Genomic_DNA"/>
</dbReference>